<name>A0A1E1KQM5_9HELO</name>
<dbReference type="Proteomes" id="UP000178912">
    <property type="component" value="Unassembled WGS sequence"/>
</dbReference>
<reference evidence="3" key="1">
    <citation type="submission" date="2016-03" db="EMBL/GenBank/DDBJ databases">
        <authorList>
            <person name="Guldener U."/>
        </authorList>
    </citation>
    <scope>NUCLEOTIDE SEQUENCE [LARGE SCALE GENOMIC DNA]</scope>
    <source>
        <strain evidence="3">04CH-RAC-A.6.1</strain>
    </source>
</reference>
<sequence length="83" mass="9596">MGRREYIDKPLAMVVGVASLAKEWLVEVEAVTAVKLNEPSEPFSREEECQYVRRISRDQSQRRMLSSQFEPRDEGDDYADTSI</sequence>
<evidence type="ECO:0000313" key="2">
    <source>
        <dbReference type="EMBL" id="CZT00308.1"/>
    </source>
</evidence>
<evidence type="ECO:0000256" key="1">
    <source>
        <dbReference type="SAM" id="MobiDB-lite"/>
    </source>
</evidence>
<keyword evidence="3" id="KW-1185">Reference proteome</keyword>
<feature type="compositionally biased region" description="Acidic residues" evidence="1">
    <location>
        <begin position="73"/>
        <end position="83"/>
    </location>
</feature>
<dbReference type="CDD" id="cd00448">
    <property type="entry name" value="YjgF_YER057c_UK114_family"/>
    <property type="match status" value="1"/>
</dbReference>
<evidence type="ECO:0000313" key="3">
    <source>
        <dbReference type="Proteomes" id="UP000178912"/>
    </source>
</evidence>
<protein>
    <submittedName>
        <fullName evidence="2">Uncharacterized protein</fullName>
    </submittedName>
</protein>
<gene>
    <name evidence="2" type="ORF">RAG0_08388</name>
</gene>
<feature type="region of interest" description="Disordered" evidence="1">
    <location>
        <begin position="59"/>
        <end position="83"/>
    </location>
</feature>
<organism evidence="2 3">
    <name type="scientific">Rhynchosporium agropyri</name>
    <dbReference type="NCBI Taxonomy" id="914238"/>
    <lineage>
        <taxon>Eukaryota</taxon>
        <taxon>Fungi</taxon>
        <taxon>Dikarya</taxon>
        <taxon>Ascomycota</taxon>
        <taxon>Pezizomycotina</taxon>
        <taxon>Leotiomycetes</taxon>
        <taxon>Helotiales</taxon>
        <taxon>Ploettnerulaceae</taxon>
        <taxon>Rhynchosporium</taxon>
    </lineage>
</organism>
<dbReference type="EMBL" id="FJUX01000044">
    <property type="protein sequence ID" value="CZT00308.1"/>
    <property type="molecule type" value="Genomic_DNA"/>
</dbReference>
<proteinExistence type="predicted"/>
<dbReference type="AlphaFoldDB" id="A0A1E1KQM5"/>
<accession>A0A1E1KQM5</accession>